<sequence>MFCLAALVPSPPVLVPELCGGLGVGAAAAELRAATLAAIGDLAAVTSRWTVVGVGAFDQVMGPGTVGTFRGFGVDRVVALTGIGPIETTDADPELPLPVLIAAWLREQAAPDAVADARIVAADSPVDRCAELGAKLRAELDADPRPHGVLVVADGATTLSTSAPGYFDPRAASRQAALENALGAGDRAGLLALDPIECAEVGIRGRAAYQVLAGVFGADAADPAIDTRYQDAPFGVGYQVSVWRPDTGAGQR</sequence>
<dbReference type="AlphaFoldDB" id="A0A6P1D645"/>
<dbReference type="SUPFAM" id="SSF53213">
    <property type="entry name" value="LigB-like"/>
    <property type="match status" value="1"/>
</dbReference>
<comment type="caution">
    <text evidence="1">The sequence shown here is derived from an EMBL/GenBank/DDBJ whole genome shotgun (WGS) entry which is preliminary data.</text>
</comment>
<evidence type="ECO:0000313" key="2">
    <source>
        <dbReference type="EMBL" id="NEW54623.1"/>
    </source>
</evidence>
<dbReference type="EMBL" id="JAAGUX010000003">
    <property type="protein sequence ID" value="NEW54623.1"/>
    <property type="molecule type" value="Genomic_DNA"/>
</dbReference>
<evidence type="ECO:0000313" key="1">
    <source>
        <dbReference type="EMBL" id="NEW43672.1"/>
    </source>
</evidence>
<dbReference type="Proteomes" id="UP000470876">
    <property type="component" value="Unassembled WGS sequence"/>
</dbReference>
<dbReference type="Gene3D" id="3.40.830.10">
    <property type="entry name" value="LigB-like"/>
    <property type="match status" value="1"/>
</dbReference>
<evidence type="ECO:0000313" key="3">
    <source>
        <dbReference type="Proteomes" id="UP000468928"/>
    </source>
</evidence>
<protein>
    <recommendedName>
        <fullName evidence="5">Extradiol ring-cleavage dioxygenase class III enzyme subunit B domain-containing protein</fullName>
    </recommendedName>
</protein>
<evidence type="ECO:0000313" key="4">
    <source>
        <dbReference type="Proteomes" id="UP000470876"/>
    </source>
</evidence>
<proteinExistence type="predicted"/>
<accession>A0A6P1D645</accession>
<organism evidence="1 3">
    <name type="scientific">Nocardia cyriacigeorgica</name>
    <dbReference type="NCBI Taxonomy" id="135487"/>
    <lineage>
        <taxon>Bacteria</taxon>
        <taxon>Bacillati</taxon>
        <taxon>Actinomycetota</taxon>
        <taxon>Actinomycetes</taxon>
        <taxon>Mycobacteriales</taxon>
        <taxon>Nocardiaceae</taxon>
        <taxon>Nocardia</taxon>
    </lineage>
</organism>
<dbReference type="EMBL" id="JAAGUZ010000008">
    <property type="protein sequence ID" value="NEW43672.1"/>
    <property type="molecule type" value="Genomic_DNA"/>
</dbReference>
<evidence type="ECO:0008006" key="5">
    <source>
        <dbReference type="Google" id="ProtNLM"/>
    </source>
</evidence>
<name>A0A6P1D645_9NOCA</name>
<reference evidence="3 4" key="1">
    <citation type="submission" date="2020-01" db="EMBL/GenBank/DDBJ databases">
        <title>Genetics and antimicrobial susceptibilities of Nocardia species isolated from the soil; a comparison with species isolated from humans.</title>
        <authorList>
            <person name="Carrasco G."/>
            <person name="Monzon S."/>
            <person name="Sansegundo M."/>
            <person name="Garcia E."/>
            <person name="Garrido N."/>
            <person name="Medina M.J."/>
            <person name="Villalon P."/>
            <person name="Ramirez-Arocha A.C."/>
            <person name="Jimenez P."/>
            <person name="Cuesta I."/>
            <person name="Valdezate S."/>
        </authorList>
    </citation>
    <scope>NUCLEOTIDE SEQUENCE [LARGE SCALE GENOMIC DNA]</scope>
    <source>
        <strain evidence="1 3">CNM20110639</strain>
        <strain evidence="2 4">CNM20110649</strain>
    </source>
</reference>
<dbReference type="Proteomes" id="UP000468928">
    <property type="component" value="Unassembled WGS sequence"/>
</dbReference>
<keyword evidence="4" id="KW-1185">Reference proteome</keyword>
<gene>
    <name evidence="1" type="ORF">GV789_04260</name>
    <name evidence="2" type="ORF">GV794_02935</name>
</gene>